<feature type="transmembrane region" description="Helical" evidence="6">
    <location>
        <begin position="150"/>
        <end position="170"/>
    </location>
</feature>
<keyword evidence="9" id="KW-1185">Reference proteome</keyword>
<evidence type="ECO:0000313" key="8">
    <source>
        <dbReference type="EMBL" id="SEP30701.1"/>
    </source>
</evidence>
<evidence type="ECO:0000256" key="2">
    <source>
        <dbReference type="ARBA" id="ARBA00022692"/>
    </source>
</evidence>
<evidence type="ECO:0000313" key="9">
    <source>
        <dbReference type="Proteomes" id="UP000198775"/>
    </source>
</evidence>
<evidence type="ECO:0000256" key="6">
    <source>
        <dbReference type="SAM" id="Phobius"/>
    </source>
</evidence>
<organism evidence="8 9">
    <name type="scientific">Halorientalis persicus</name>
    <dbReference type="NCBI Taxonomy" id="1367881"/>
    <lineage>
        <taxon>Archaea</taxon>
        <taxon>Methanobacteriati</taxon>
        <taxon>Methanobacteriota</taxon>
        <taxon>Stenosarchaea group</taxon>
        <taxon>Halobacteria</taxon>
        <taxon>Halobacteriales</taxon>
        <taxon>Haloarculaceae</taxon>
        <taxon>Halorientalis</taxon>
    </lineage>
</organism>
<feature type="transmembrane region" description="Helical" evidence="6">
    <location>
        <begin position="45"/>
        <end position="63"/>
    </location>
</feature>
<evidence type="ECO:0000256" key="1">
    <source>
        <dbReference type="ARBA" id="ARBA00004141"/>
    </source>
</evidence>
<dbReference type="GO" id="GO:0055085">
    <property type="term" value="P:transmembrane transport"/>
    <property type="evidence" value="ECO:0007669"/>
    <property type="project" value="InterPro"/>
</dbReference>
<feature type="transmembrane region" description="Helical" evidence="6">
    <location>
        <begin position="310"/>
        <end position="330"/>
    </location>
</feature>
<comment type="subcellular location">
    <subcellularLocation>
        <location evidence="1">Membrane</location>
        <topology evidence="1">Multi-pass membrane protein</topology>
    </subcellularLocation>
</comment>
<evidence type="ECO:0000256" key="5">
    <source>
        <dbReference type="SAM" id="MobiDB-lite"/>
    </source>
</evidence>
<dbReference type="EMBL" id="FOCX01000074">
    <property type="protein sequence ID" value="SEP30701.1"/>
    <property type="molecule type" value="Genomic_DNA"/>
</dbReference>
<feature type="transmembrane region" description="Helical" evidence="6">
    <location>
        <begin position="15"/>
        <end position="33"/>
    </location>
</feature>
<reference evidence="9" key="1">
    <citation type="submission" date="2016-10" db="EMBL/GenBank/DDBJ databases">
        <authorList>
            <person name="Varghese N."/>
            <person name="Submissions S."/>
        </authorList>
    </citation>
    <scope>NUCLEOTIDE SEQUENCE [LARGE SCALE GENOMIC DNA]</scope>
    <source>
        <strain evidence="9">IBRC-M 10043</strain>
    </source>
</reference>
<accession>A0A1H8WSS3</accession>
<dbReference type="Proteomes" id="UP000198775">
    <property type="component" value="Unassembled WGS sequence"/>
</dbReference>
<dbReference type="RefSeq" id="WP_211611484.1">
    <property type="nucleotide sequence ID" value="NZ_FOCX01000074.1"/>
</dbReference>
<feature type="domain" description="Sodium/calcium exchanger membrane region" evidence="7">
    <location>
        <begin position="19"/>
        <end position="193"/>
    </location>
</feature>
<feature type="transmembrane region" description="Helical" evidence="6">
    <location>
        <begin position="213"/>
        <end position="232"/>
    </location>
</feature>
<dbReference type="InterPro" id="IPR004837">
    <property type="entry name" value="NaCa_Exmemb"/>
</dbReference>
<feature type="transmembrane region" description="Helical" evidence="6">
    <location>
        <begin position="238"/>
        <end position="261"/>
    </location>
</feature>
<dbReference type="InterPro" id="IPR044880">
    <property type="entry name" value="NCX_ion-bd_dom_sf"/>
</dbReference>
<feature type="transmembrane region" description="Helical" evidence="6">
    <location>
        <begin position="83"/>
        <end position="104"/>
    </location>
</feature>
<sequence length="364" mass="38678">MFGAESITTVVQLTVWIWAVALIVGVFAAHWGAERFAKPLQKLRRQWGITAAAGGAVVGLAAASPEIGINVVSAARGVSDIGLGVMFGSNIVAIPVMVTTAYFASRTHVAEDVDESGDSQPDASALSHHHTAEEHHGHLRENFLQVDREAATVLALSYLGILVLVAVLTLPAPWRGLQPVDAGVMALAYLAFIGQAVFRGREEGQDVSWEMREIRLAVAGLAVLAGGTYHAVRATENIAAAFGISNLLGGLFITALVAASPEIFATWSVVRSGQVTAGTTSVLGDHAVTMTVAFVPLALATVPVENFQLYWVNLVFVAMMPAAYATLLHFGTAEHGFRRWQVAVLDGIYVLYVAVIAFWVLNPL</sequence>
<dbReference type="Gene3D" id="1.20.1420.30">
    <property type="entry name" value="NCX, central ion-binding region"/>
    <property type="match status" value="1"/>
</dbReference>
<feature type="transmembrane region" description="Helical" evidence="6">
    <location>
        <begin position="342"/>
        <end position="361"/>
    </location>
</feature>
<evidence type="ECO:0000256" key="4">
    <source>
        <dbReference type="ARBA" id="ARBA00023136"/>
    </source>
</evidence>
<keyword evidence="4 6" id="KW-0472">Membrane</keyword>
<dbReference type="GO" id="GO:0016020">
    <property type="term" value="C:membrane"/>
    <property type="evidence" value="ECO:0007669"/>
    <property type="project" value="UniProtKB-SubCell"/>
</dbReference>
<proteinExistence type="predicted"/>
<feature type="region of interest" description="Disordered" evidence="5">
    <location>
        <begin position="113"/>
        <end position="132"/>
    </location>
</feature>
<keyword evidence="2 6" id="KW-0812">Transmembrane</keyword>
<gene>
    <name evidence="8" type="ORF">SAMN05216388_10744</name>
</gene>
<evidence type="ECO:0000256" key="3">
    <source>
        <dbReference type="ARBA" id="ARBA00022989"/>
    </source>
</evidence>
<feature type="transmembrane region" description="Helical" evidence="6">
    <location>
        <begin position="282"/>
        <end position="304"/>
    </location>
</feature>
<protein>
    <submittedName>
        <fullName evidence="8">Cation:H+ antiporter</fullName>
    </submittedName>
</protein>
<feature type="domain" description="Sodium/calcium exchanger membrane region" evidence="7">
    <location>
        <begin position="217"/>
        <end position="356"/>
    </location>
</feature>
<name>A0A1H8WSS3_9EURY</name>
<dbReference type="AlphaFoldDB" id="A0A1H8WSS3"/>
<evidence type="ECO:0000259" key="7">
    <source>
        <dbReference type="Pfam" id="PF01699"/>
    </source>
</evidence>
<keyword evidence="3 6" id="KW-1133">Transmembrane helix</keyword>
<dbReference type="Pfam" id="PF01699">
    <property type="entry name" value="Na_Ca_ex"/>
    <property type="match status" value="2"/>
</dbReference>
<feature type="transmembrane region" description="Helical" evidence="6">
    <location>
        <begin position="182"/>
        <end position="201"/>
    </location>
</feature>
<dbReference type="OrthoDB" id="350401at2157"/>